<name>A0AAC9B455_AERVE</name>
<organism evidence="1 2">
    <name type="scientific">Aeromonas veronii</name>
    <dbReference type="NCBI Taxonomy" id="654"/>
    <lineage>
        <taxon>Bacteria</taxon>
        <taxon>Pseudomonadati</taxon>
        <taxon>Pseudomonadota</taxon>
        <taxon>Gammaproteobacteria</taxon>
        <taxon>Aeromonadales</taxon>
        <taxon>Aeromonadaceae</taxon>
        <taxon>Aeromonas</taxon>
    </lineage>
</organism>
<proteinExistence type="predicted"/>
<sequence length="74" mass="8423">MMKCLRQKTPITIITYALSDSAKKLILEGKAQNYLAIERGETDDQSIVYSSLDKIPLTVERNIWSLEGYLSLIM</sequence>
<dbReference type="EMBL" id="CP014774">
    <property type="protein sequence ID" value="ANB51179.1"/>
    <property type="molecule type" value="Genomic_DNA"/>
</dbReference>
<protein>
    <submittedName>
        <fullName evidence="1">Uncharacterized protein</fullName>
    </submittedName>
</protein>
<gene>
    <name evidence="1" type="ORF">WM43_00055</name>
</gene>
<evidence type="ECO:0000313" key="1">
    <source>
        <dbReference type="EMBL" id="ANB51179.1"/>
    </source>
</evidence>
<evidence type="ECO:0000313" key="2">
    <source>
        <dbReference type="Proteomes" id="UP000076809"/>
    </source>
</evidence>
<accession>A0AAC9B455</accession>
<reference evidence="1 2" key="1">
    <citation type="journal article" date="2016" name="J. Clin. Microbiol.">
        <title>Detection and Whole-Genome Sequencing of Carbapenemase-Producing Aeromonas hydrophila Isolates from Routine Perirectal Surveillance Culture.</title>
        <authorList>
            <person name="Hughes H.Y."/>
            <person name="Conlan S.P."/>
            <person name="Lau A.F."/>
            <person name="Dekker J.P."/>
            <person name="Michelin A.V."/>
            <person name="Youn J.H."/>
            <person name="Henderson D.K."/>
            <person name="Frank K.M."/>
            <person name="Segre J.A."/>
            <person name="Palmore T.N."/>
        </authorList>
    </citation>
    <scope>NUCLEOTIDE SEQUENCE [LARGE SCALE GENOMIC DNA]</scope>
    <source>
        <strain evidence="1 2">AVNIH1</strain>
    </source>
</reference>
<dbReference type="Proteomes" id="UP000076809">
    <property type="component" value="Chromosome"/>
</dbReference>
<dbReference type="AlphaFoldDB" id="A0AAC9B455"/>